<dbReference type="SMART" id="SM00481">
    <property type="entry name" value="POLIIIAc"/>
    <property type="match status" value="1"/>
</dbReference>
<evidence type="ECO:0000256" key="10">
    <source>
        <dbReference type="ARBA" id="ARBA00022763"/>
    </source>
</evidence>
<comment type="similarity">
    <text evidence="2">Belongs to the DNA polymerase type-C family. DnaE2 subfamily.</text>
</comment>
<dbReference type="SUPFAM" id="SSF89550">
    <property type="entry name" value="PHP domain-like"/>
    <property type="match status" value="1"/>
</dbReference>
<dbReference type="CDD" id="cd04485">
    <property type="entry name" value="DnaE_OBF"/>
    <property type="match status" value="1"/>
</dbReference>
<evidence type="ECO:0000256" key="7">
    <source>
        <dbReference type="ARBA" id="ARBA00022679"/>
    </source>
</evidence>
<dbReference type="GO" id="GO:0008408">
    <property type="term" value="F:3'-5' exonuclease activity"/>
    <property type="evidence" value="ECO:0007669"/>
    <property type="project" value="InterPro"/>
</dbReference>
<keyword evidence="8" id="KW-0548">Nucleotidyltransferase</keyword>
<evidence type="ECO:0000256" key="9">
    <source>
        <dbReference type="ARBA" id="ARBA00022705"/>
    </source>
</evidence>
<comment type="catalytic activity">
    <reaction evidence="13">
        <text>DNA(n) + a 2'-deoxyribonucleoside 5'-triphosphate = DNA(n+1) + diphosphate</text>
        <dbReference type="Rhea" id="RHEA:22508"/>
        <dbReference type="Rhea" id="RHEA-COMP:17339"/>
        <dbReference type="Rhea" id="RHEA-COMP:17340"/>
        <dbReference type="ChEBI" id="CHEBI:33019"/>
        <dbReference type="ChEBI" id="CHEBI:61560"/>
        <dbReference type="ChEBI" id="CHEBI:173112"/>
        <dbReference type="EC" id="2.7.7.7"/>
    </reaction>
</comment>
<keyword evidence="9" id="KW-0235">DNA replication</keyword>
<accession>A0A6J7FLX3</accession>
<dbReference type="Pfam" id="PF01336">
    <property type="entry name" value="tRNA_anti-codon"/>
    <property type="match status" value="1"/>
</dbReference>
<evidence type="ECO:0000256" key="12">
    <source>
        <dbReference type="ARBA" id="ARBA00023204"/>
    </source>
</evidence>
<dbReference type="EMBL" id="CAFBMC010000023">
    <property type="protein sequence ID" value="CAB4894624.1"/>
    <property type="molecule type" value="Genomic_DNA"/>
</dbReference>
<dbReference type="CDD" id="cd07431">
    <property type="entry name" value="PHP_PolIIIA"/>
    <property type="match status" value="1"/>
</dbReference>
<dbReference type="GO" id="GO:0006260">
    <property type="term" value="P:DNA replication"/>
    <property type="evidence" value="ECO:0007669"/>
    <property type="project" value="UniProtKB-KW"/>
</dbReference>
<dbReference type="InterPro" id="IPR003141">
    <property type="entry name" value="Pol/His_phosphatase_N"/>
</dbReference>
<dbReference type="InterPro" id="IPR011708">
    <property type="entry name" value="DNA_pol3_alpha_NTPase_dom"/>
</dbReference>
<dbReference type="Pfam" id="PF02811">
    <property type="entry name" value="PHP"/>
    <property type="match status" value="1"/>
</dbReference>
<evidence type="ECO:0000256" key="1">
    <source>
        <dbReference type="ARBA" id="ARBA00004496"/>
    </source>
</evidence>
<dbReference type="Gene3D" id="3.20.20.140">
    <property type="entry name" value="Metal-dependent hydrolases"/>
    <property type="match status" value="1"/>
</dbReference>
<dbReference type="NCBIfam" id="TIGR00594">
    <property type="entry name" value="polc"/>
    <property type="match status" value="1"/>
</dbReference>
<dbReference type="GO" id="GO:0006281">
    <property type="term" value="P:DNA repair"/>
    <property type="evidence" value="ECO:0007669"/>
    <property type="project" value="UniProtKB-KW"/>
</dbReference>
<keyword evidence="6" id="KW-0963">Cytoplasm</keyword>
<dbReference type="GO" id="GO:0003676">
    <property type="term" value="F:nucleic acid binding"/>
    <property type="evidence" value="ECO:0007669"/>
    <property type="project" value="InterPro"/>
</dbReference>
<dbReference type="InterPro" id="IPR040982">
    <property type="entry name" value="DNA_pol3_finger"/>
</dbReference>
<dbReference type="PANTHER" id="PTHR32294">
    <property type="entry name" value="DNA POLYMERASE III SUBUNIT ALPHA"/>
    <property type="match status" value="1"/>
</dbReference>
<evidence type="ECO:0000256" key="11">
    <source>
        <dbReference type="ARBA" id="ARBA00022932"/>
    </source>
</evidence>
<dbReference type="Pfam" id="PF14579">
    <property type="entry name" value="HHH_6"/>
    <property type="match status" value="1"/>
</dbReference>
<dbReference type="InterPro" id="IPR004013">
    <property type="entry name" value="PHP_dom"/>
</dbReference>
<sequence>MLLSWPHLRVASSYSLQYGTATPARLIERAAADGHRIIALTDRDGVYGAVQWVQAALSAGITPVVGVDLAVVPVHAPIVDSRARRTPARGGAWVAQGDTRVVFLARGKQGWASLCRLISAAHANADAYGMPILEASDLVAHSQGLVALLGPDSELGACLLRGQLRAATAVLQHWRDLVGPSLAIAIGSHRTDRKAPWSTSQAAGMWSWAREHHVRVVLSHGARYLEAEDAATADVLDAARQLVPLSSSRVVSNNGEATLDSPQALDARVQEIAQVAGIARSTLHRDTWTLIESCALDPEHDLGLGQAFVPELDVLAGTNSADSSDEVQQAQALLATRCRQAITQRYSSKVDQDAAKIRLEEELRTIGAMGFAGFFLTVAEVVDLVTSRKVRVAARGSGAGSLVNYLLGISGVDPLTHGLLMERFLSTLRKELPDIDIDVESDRRLEIYDWIFEKFGDKRVACVSMMETYRVRHAIRDVGAAFGLPAGEIDAFAKAFPHIRARNARAALDDLPELKRSRFGVMAAEGKLDGFLARVEALDGLPRHIAMHPCGVLLSDVSLLDRTPVQSSNAGYPMSQFDKDDVEHMGLLKLDVLGVRMQSSIAHTVAEIQRTKGATLELEQVPLDDPATYELIASTRTLGCFQIESPGQRELVGKFGPETFNDLIIDISLFRPGPVKSDMINPFLRARQGWSTPQFVHEDLRPILEETQGVVVFHEQVMRIVSVMTGCSLAEADETRRSMNTQVGIDDVRTWFYPTVLRRGYSLEVVEKVWDILRSFASFGFCKAHAAAFALPTYQSAWLKTHHPAAFYAGILTFDPGMYPKRLILDDARHFGVEILGIDINRSTQVYEVEPTPTGEGVRVPFFEVKGINTHEVERLVAGQPYQSLSDAWNRSGIARPTAEHLVLTGAFDQLYDIDRNRSVRERGHLTRRDLLLQLADLDRRSRGDGPGQLLLDLGDDPATTLASGLPEMTLGESVRAELDLLGLDVSKHVVEFFRPMLTELGITRAEQLLNCRSEQEIYIAGVKVATQTPPIRNGKRVIFLTLDDATGPLDATFFEDFQVPYASTVFSSWLLLVRGHVRRTGPRGVSIRATGAWELGAVHEHWRAAGADAVRQALMSDRPVGVESAGSRVLVHASGFRVSPYADVLPAGPVTKLWHSSPGSSGW</sequence>
<dbReference type="Pfam" id="PF17657">
    <property type="entry name" value="DNA_pol3_finger"/>
    <property type="match status" value="1"/>
</dbReference>
<evidence type="ECO:0000256" key="13">
    <source>
        <dbReference type="ARBA" id="ARBA00049244"/>
    </source>
</evidence>
<protein>
    <recommendedName>
        <fullName evidence="5">DNA polymerase III subunit alpha</fullName>
        <ecNumber evidence="3">2.7.7.7</ecNumber>
    </recommendedName>
    <alternativeName>
        <fullName evidence="4">Error-prone DNA polymerase</fullName>
    </alternativeName>
</protein>
<evidence type="ECO:0000259" key="14">
    <source>
        <dbReference type="SMART" id="SM00481"/>
    </source>
</evidence>
<evidence type="ECO:0000256" key="4">
    <source>
        <dbReference type="ARBA" id="ARBA00017273"/>
    </source>
</evidence>
<dbReference type="Gene3D" id="1.10.10.1600">
    <property type="entry name" value="Bacterial DNA polymerase III alpha subunit, thumb domain"/>
    <property type="match status" value="1"/>
</dbReference>
<dbReference type="PANTHER" id="PTHR32294:SF4">
    <property type="entry name" value="ERROR-PRONE DNA POLYMERASE"/>
    <property type="match status" value="1"/>
</dbReference>
<dbReference type="InterPro" id="IPR004365">
    <property type="entry name" value="NA-bd_OB_tRNA"/>
</dbReference>
<dbReference type="AlphaFoldDB" id="A0A6J7FLX3"/>
<dbReference type="GO" id="GO:0003887">
    <property type="term" value="F:DNA-directed DNA polymerase activity"/>
    <property type="evidence" value="ECO:0007669"/>
    <property type="project" value="UniProtKB-KW"/>
</dbReference>
<evidence type="ECO:0000256" key="5">
    <source>
        <dbReference type="ARBA" id="ARBA00019114"/>
    </source>
</evidence>
<name>A0A6J7FLX3_9ZZZZ</name>
<keyword evidence="10" id="KW-0227">DNA damage</keyword>
<gene>
    <name evidence="15" type="ORF">UFOPK3495_00617</name>
</gene>
<proteinExistence type="inferred from homology"/>
<evidence type="ECO:0000313" key="15">
    <source>
        <dbReference type="EMBL" id="CAB4894624.1"/>
    </source>
</evidence>
<keyword evidence="11" id="KW-0239">DNA-directed DNA polymerase</keyword>
<organism evidence="15">
    <name type="scientific">freshwater metagenome</name>
    <dbReference type="NCBI Taxonomy" id="449393"/>
    <lineage>
        <taxon>unclassified sequences</taxon>
        <taxon>metagenomes</taxon>
        <taxon>ecological metagenomes</taxon>
    </lineage>
</organism>
<dbReference type="GO" id="GO:0005737">
    <property type="term" value="C:cytoplasm"/>
    <property type="evidence" value="ECO:0007669"/>
    <property type="project" value="UniProtKB-SubCell"/>
</dbReference>
<comment type="subcellular location">
    <subcellularLocation>
        <location evidence="1">Cytoplasm</location>
    </subcellularLocation>
</comment>
<feature type="domain" description="Polymerase/histidinol phosphatase N-terminal" evidence="14">
    <location>
        <begin position="6"/>
        <end position="73"/>
    </location>
</feature>
<dbReference type="InterPro" id="IPR029460">
    <property type="entry name" value="DNAPol_HHH"/>
</dbReference>
<keyword evidence="7" id="KW-0808">Transferase</keyword>
<reference evidence="15" key="1">
    <citation type="submission" date="2020-05" db="EMBL/GenBank/DDBJ databases">
        <authorList>
            <person name="Chiriac C."/>
            <person name="Salcher M."/>
            <person name="Ghai R."/>
            <person name="Kavagutti S V."/>
        </authorList>
    </citation>
    <scope>NUCLEOTIDE SEQUENCE</scope>
</reference>
<dbReference type="InterPro" id="IPR016195">
    <property type="entry name" value="Pol/histidinol_Pase-like"/>
</dbReference>
<dbReference type="Gene3D" id="1.10.150.870">
    <property type="match status" value="1"/>
</dbReference>
<dbReference type="InterPro" id="IPR004805">
    <property type="entry name" value="DnaE2/DnaE/PolC"/>
</dbReference>
<evidence type="ECO:0000256" key="2">
    <source>
        <dbReference type="ARBA" id="ARBA00007391"/>
    </source>
</evidence>
<evidence type="ECO:0000256" key="6">
    <source>
        <dbReference type="ARBA" id="ARBA00022490"/>
    </source>
</evidence>
<keyword evidence="12" id="KW-0234">DNA repair</keyword>
<evidence type="ECO:0000256" key="8">
    <source>
        <dbReference type="ARBA" id="ARBA00022695"/>
    </source>
</evidence>
<dbReference type="Pfam" id="PF07733">
    <property type="entry name" value="DNA_pol3_alpha"/>
    <property type="match status" value="1"/>
</dbReference>
<dbReference type="EC" id="2.7.7.7" evidence="3"/>
<evidence type="ECO:0000256" key="3">
    <source>
        <dbReference type="ARBA" id="ARBA00012417"/>
    </source>
</evidence>
<dbReference type="InterPro" id="IPR041931">
    <property type="entry name" value="DNA_pol3_alpha_thumb_dom"/>
</dbReference>